<dbReference type="EMBL" id="QPFP01000018">
    <property type="protein sequence ID" value="TEB31621.1"/>
    <property type="molecule type" value="Genomic_DNA"/>
</dbReference>
<organism evidence="2 3">
    <name type="scientific">Coprinellus micaceus</name>
    <name type="common">Glistening ink-cap mushroom</name>
    <name type="synonym">Coprinus micaceus</name>
    <dbReference type="NCBI Taxonomy" id="71717"/>
    <lineage>
        <taxon>Eukaryota</taxon>
        <taxon>Fungi</taxon>
        <taxon>Dikarya</taxon>
        <taxon>Basidiomycota</taxon>
        <taxon>Agaricomycotina</taxon>
        <taxon>Agaricomycetes</taxon>
        <taxon>Agaricomycetidae</taxon>
        <taxon>Agaricales</taxon>
        <taxon>Agaricineae</taxon>
        <taxon>Psathyrellaceae</taxon>
        <taxon>Coprinellus</taxon>
    </lineage>
</organism>
<feature type="region of interest" description="Disordered" evidence="1">
    <location>
        <begin position="224"/>
        <end position="245"/>
    </location>
</feature>
<dbReference type="Proteomes" id="UP000298030">
    <property type="component" value="Unassembled WGS sequence"/>
</dbReference>
<accession>A0A4Y7TC97</accession>
<feature type="compositionally biased region" description="Pro residues" evidence="1">
    <location>
        <begin position="228"/>
        <end position="237"/>
    </location>
</feature>
<evidence type="ECO:0000256" key="1">
    <source>
        <dbReference type="SAM" id="MobiDB-lite"/>
    </source>
</evidence>
<evidence type="ECO:0000313" key="2">
    <source>
        <dbReference type="EMBL" id="TEB31621.1"/>
    </source>
</evidence>
<proteinExistence type="predicted"/>
<name>A0A4Y7TC97_COPMI</name>
<evidence type="ECO:0000313" key="3">
    <source>
        <dbReference type="Proteomes" id="UP000298030"/>
    </source>
</evidence>
<dbReference type="AlphaFoldDB" id="A0A4Y7TC97"/>
<sequence length="245" mass="28092">MWIRAIDMIESDIRGREQISFPARCVKALLETSQGETEYLLGSLSSLIGIVNNKGELEFRLYHKSFLDFLDAPDRGADLHVDYGACNQFVSARCLETLKSKAPQVALPSNDAKKEFDSFFAQTLPYLIYHNFCRSRFDSGDVYWWITNHPSHSRDTAILIMFSGIHKNCGRFRCLSACRVWRKTILGFCKDNGWRVPSPIDRLLEDFRATTYVYYPINVTPTTHPKSPLRPPQPTIRPPVRLGVE</sequence>
<keyword evidence="3" id="KW-1185">Reference proteome</keyword>
<gene>
    <name evidence="2" type="ORF">FA13DRAFT_1732466</name>
</gene>
<reference evidence="2 3" key="1">
    <citation type="journal article" date="2019" name="Nat. Ecol. Evol.">
        <title>Megaphylogeny resolves global patterns of mushroom evolution.</title>
        <authorList>
            <person name="Varga T."/>
            <person name="Krizsan K."/>
            <person name="Foldi C."/>
            <person name="Dima B."/>
            <person name="Sanchez-Garcia M."/>
            <person name="Sanchez-Ramirez S."/>
            <person name="Szollosi G.J."/>
            <person name="Szarkandi J.G."/>
            <person name="Papp V."/>
            <person name="Albert L."/>
            <person name="Andreopoulos W."/>
            <person name="Angelini C."/>
            <person name="Antonin V."/>
            <person name="Barry K.W."/>
            <person name="Bougher N.L."/>
            <person name="Buchanan P."/>
            <person name="Buyck B."/>
            <person name="Bense V."/>
            <person name="Catcheside P."/>
            <person name="Chovatia M."/>
            <person name="Cooper J."/>
            <person name="Damon W."/>
            <person name="Desjardin D."/>
            <person name="Finy P."/>
            <person name="Geml J."/>
            <person name="Haridas S."/>
            <person name="Hughes K."/>
            <person name="Justo A."/>
            <person name="Karasinski D."/>
            <person name="Kautmanova I."/>
            <person name="Kiss B."/>
            <person name="Kocsube S."/>
            <person name="Kotiranta H."/>
            <person name="LaButti K.M."/>
            <person name="Lechner B.E."/>
            <person name="Liimatainen K."/>
            <person name="Lipzen A."/>
            <person name="Lukacs Z."/>
            <person name="Mihaltcheva S."/>
            <person name="Morgado L.N."/>
            <person name="Niskanen T."/>
            <person name="Noordeloos M.E."/>
            <person name="Ohm R.A."/>
            <person name="Ortiz-Santana B."/>
            <person name="Ovrebo C."/>
            <person name="Racz N."/>
            <person name="Riley R."/>
            <person name="Savchenko A."/>
            <person name="Shiryaev A."/>
            <person name="Soop K."/>
            <person name="Spirin V."/>
            <person name="Szebenyi C."/>
            <person name="Tomsovsky M."/>
            <person name="Tulloss R.E."/>
            <person name="Uehling J."/>
            <person name="Grigoriev I.V."/>
            <person name="Vagvolgyi C."/>
            <person name="Papp T."/>
            <person name="Martin F.M."/>
            <person name="Miettinen O."/>
            <person name="Hibbett D.S."/>
            <person name="Nagy L.G."/>
        </authorList>
    </citation>
    <scope>NUCLEOTIDE SEQUENCE [LARGE SCALE GENOMIC DNA]</scope>
    <source>
        <strain evidence="2 3">FP101781</strain>
    </source>
</reference>
<comment type="caution">
    <text evidence="2">The sequence shown here is derived from an EMBL/GenBank/DDBJ whole genome shotgun (WGS) entry which is preliminary data.</text>
</comment>
<protein>
    <submittedName>
        <fullName evidence="2">Uncharacterized protein</fullName>
    </submittedName>
</protein>